<evidence type="ECO:0000313" key="6">
    <source>
        <dbReference type="EMBL" id="AOZ95843.1"/>
    </source>
</evidence>
<keyword evidence="7" id="KW-1185">Reference proteome</keyword>
<dbReference type="Gene3D" id="3.40.50.720">
    <property type="entry name" value="NAD(P)-binding Rossmann-like Domain"/>
    <property type="match status" value="1"/>
</dbReference>
<evidence type="ECO:0000259" key="5">
    <source>
        <dbReference type="Pfam" id="PF01370"/>
    </source>
</evidence>
<evidence type="ECO:0000256" key="4">
    <source>
        <dbReference type="ARBA" id="ARBA00023239"/>
    </source>
</evidence>
<evidence type="ECO:0000256" key="1">
    <source>
        <dbReference type="ARBA" id="ARBA00001911"/>
    </source>
</evidence>
<protein>
    <submittedName>
        <fullName evidence="6">NAD dependent epimerase/dehydratase</fullName>
    </submittedName>
</protein>
<name>A0A1D9P002_9FIRM</name>
<reference evidence="7" key="1">
    <citation type="submission" date="2016-10" db="EMBL/GenBank/DDBJ databases">
        <title>The complete genome sequence of the rumen bacterium Butyrivibrio hungatei MB2003.</title>
        <authorList>
            <person name="Palevich N."/>
            <person name="Kelly W.J."/>
            <person name="Leahy S.C."/>
            <person name="Altermann E."/>
            <person name="Rakonjac J."/>
            <person name="Attwood G.T."/>
        </authorList>
    </citation>
    <scope>NUCLEOTIDE SEQUENCE [LARGE SCALE GENOMIC DNA]</scope>
    <source>
        <strain evidence="7">MB2003</strain>
    </source>
</reference>
<dbReference type="PANTHER" id="PTHR43078:SF7">
    <property type="entry name" value="UDP-GLUCURONATE DECARBOXYLASE"/>
    <property type="match status" value="1"/>
</dbReference>
<dbReference type="PANTHER" id="PTHR43078">
    <property type="entry name" value="UDP-GLUCURONIC ACID DECARBOXYLASE-RELATED"/>
    <property type="match status" value="1"/>
</dbReference>
<dbReference type="Pfam" id="PF01370">
    <property type="entry name" value="Epimerase"/>
    <property type="match status" value="1"/>
</dbReference>
<evidence type="ECO:0000313" key="7">
    <source>
        <dbReference type="Proteomes" id="UP000179284"/>
    </source>
</evidence>
<dbReference type="GO" id="GO:0005737">
    <property type="term" value="C:cytoplasm"/>
    <property type="evidence" value="ECO:0007669"/>
    <property type="project" value="TreeGrafter"/>
</dbReference>
<keyword evidence="4" id="KW-0456">Lyase</keyword>
<keyword evidence="3" id="KW-0520">NAD</keyword>
<dbReference type="GO" id="GO:0042732">
    <property type="term" value="P:D-xylose metabolic process"/>
    <property type="evidence" value="ECO:0007669"/>
    <property type="project" value="InterPro"/>
</dbReference>
<dbReference type="GO" id="GO:0048040">
    <property type="term" value="F:UDP-glucuronate decarboxylase activity"/>
    <property type="evidence" value="ECO:0007669"/>
    <property type="project" value="TreeGrafter"/>
</dbReference>
<evidence type="ECO:0000256" key="2">
    <source>
        <dbReference type="ARBA" id="ARBA00022793"/>
    </source>
</evidence>
<dbReference type="Proteomes" id="UP000179284">
    <property type="component" value="Chromosome I"/>
</dbReference>
<dbReference type="InterPro" id="IPR036291">
    <property type="entry name" value="NAD(P)-bd_dom_sf"/>
</dbReference>
<dbReference type="SUPFAM" id="SSF51735">
    <property type="entry name" value="NAD(P)-binding Rossmann-fold domains"/>
    <property type="match status" value="1"/>
</dbReference>
<feature type="domain" description="NAD-dependent epimerase/dehydratase" evidence="5">
    <location>
        <begin position="31"/>
        <end position="277"/>
    </location>
</feature>
<accession>A0A1D9P002</accession>
<dbReference type="EMBL" id="CP017831">
    <property type="protein sequence ID" value="AOZ95843.1"/>
    <property type="molecule type" value="Genomic_DNA"/>
</dbReference>
<organism evidence="6 7">
    <name type="scientific">Butyrivibrio hungatei</name>
    <dbReference type="NCBI Taxonomy" id="185008"/>
    <lineage>
        <taxon>Bacteria</taxon>
        <taxon>Bacillati</taxon>
        <taxon>Bacillota</taxon>
        <taxon>Clostridia</taxon>
        <taxon>Lachnospirales</taxon>
        <taxon>Lachnospiraceae</taxon>
        <taxon>Butyrivibrio</taxon>
    </lineage>
</organism>
<evidence type="ECO:0000256" key="3">
    <source>
        <dbReference type="ARBA" id="ARBA00023027"/>
    </source>
</evidence>
<sequence>MIMKYNKDYFDDVRLAIEAVPDITALFNKKIFITGSTGMICSAVVEILALLNKEKNAGMKIILAGRNKERIAERFKGLLEEDDFEFCEYDMTKTMGIAADADYIIHGAGNADPAKITGFPVETVKGNIEGLMSLLELARNNNGSRLLFLSSGEIYGNKDFEDGKNRFSEEDYGYVDILNPRACYPMSKRAAENLCISYNKEYGVDTVIARSCHIYGPSITASDSRATASFTRDAAAGKDIVMKSKGDQLRSYCYTLDCASALLTILIKGVSANAYNISNKDSVVTIRDMADALARAGGVKVVFENPSDAELKSYNMMNSSALDATKLEGLGWRACFEPERGAEATLKYV</sequence>
<proteinExistence type="predicted"/>
<dbReference type="InterPro" id="IPR044516">
    <property type="entry name" value="UXS-like"/>
</dbReference>
<gene>
    <name evidence="6" type="ORF">bhn_I0809</name>
</gene>
<dbReference type="InterPro" id="IPR001509">
    <property type="entry name" value="Epimerase_deHydtase"/>
</dbReference>
<comment type="cofactor">
    <cofactor evidence="1">
        <name>NAD(+)</name>
        <dbReference type="ChEBI" id="CHEBI:57540"/>
    </cofactor>
</comment>
<dbReference type="GO" id="GO:0070403">
    <property type="term" value="F:NAD+ binding"/>
    <property type="evidence" value="ECO:0007669"/>
    <property type="project" value="InterPro"/>
</dbReference>
<keyword evidence="2" id="KW-0210">Decarboxylase</keyword>
<dbReference type="AlphaFoldDB" id="A0A1D9P002"/>
<dbReference type="KEGG" id="bhu:bhn_I0809"/>